<keyword evidence="4" id="KW-1015">Disulfide bond</keyword>
<name>A0A9P0BHK0_BRAAE</name>
<dbReference type="Proteomes" id="UP001154078">
    <property type="component" value="Chromosome 9"/>
</dbReference>
<dbReference type="EMBL" id="OV121140">
    <property type="protein sequence ID" value="CAH0564399.1"/>
    <property type="molecule type" value="Genomic_DNA"/>
</dbReference>
<reference evidence="6" key="1">
    <citation type="submission" date="2021-12" db="EMBL/GenBank/DDBJ databases">
        <authorList>
            <person name="King R."/>
        </authorList>
    </citation>
    <scope>NUCLEOTIDE SEQUENCE</scope>
</reference>
<evidence type="ECO:0000256" key="3">
    <source>
        <dbReference type="ARBA" id="ARBA00023128"/>
    </source>
</evidence>
<evidence type="ECO:0000313" key="7">
    <source>
        <dbReference type="Proteomes" id="UP001154078"/>
    </source>
</evidence>
<sequence>MHVDLASHLHTDKCNELIKLLKDCHEQNPALKFFGICNSYDSDMRGCLRQERLVRTRKNFEKSVEMKQKMKQIWERKRLEGEL</sequence>
<evidence type="ECO:0000256" key="1">
    <source>
        <dbReference type="ARBA" id="ARBA00004173"/>
    </source>
</evidence>
<dbReference type="PANTHER" id="PTHR22977">
    <property type="entry name" value="COX ASSEMBLY MITOCHONDRIAL PROTEIN"/>
    <property type="match status" value="1"/>
</dbReference>
<accession>A0A9P0BHK0</accession>
<evidence type="ECO:0000313" key="6">
    <source>
        <dbReference type="EMBL" id="CAH0564399.1"/>
    </source>
</evidence>
<evidence type="ECO:0000256" key="4">
    <source>
        <dbReference type="ARBA" id="ARBA00023157"/>
    </source>
</evidence>
<dbReference type="GO" id="GO:0005739">
    <property type="term" value="C:mitochondrion"/>
    <property type="evidence" value="ECO:0007669"/>
    <property type="project" value="UniProtKB-SubCell"/>
</dbReference>
<dbReference type="Pfam" id="PF08583">
    <property type="entry name" value="Cmc1"/>
    <property type="match status" value="1"/>
</dbReference>
<gene>
    <name evidence="6" type="ORF">MELIAE_LOCUS12976</name>
</gene>
<dbReference type="InterPro" id="IPR013892">
    <property type="entry name" value="Cyt_c_biogenesis_Cmc1-like"/>
</dbReference>
<evidence type="ECO:0000256" key="2">
    <source>
        <dbReference type="ARBA" id="ARBA00007347"/>
    </source>
</evidence>
<keyword evidence="7" id="KW-1185">Reference proteome</keyword>
<proteinExistence type="inferred from homology"/>
<evidence type="ECO:0000256" key="5">
    <source>
        <dbReference type="RuleBase" id="RU364104"/>
    </source>
</evidence>
<organism evidence="6 7">
    <name type="scientific">Brassicogethes aeneus</name>
    <name type="common">Rape pollen beetle</name>
    <name type="synonym">Meligethes aeneus</name>
    <dbReference type="NCBI Taxonomy" id="1431903"/>
    <lineage>
        <taxon>Eukaryota</taxon>
        <taxon>Metazoa</taxon>
        <taxon>Ecdysozoa</taxon>
        <taxon>Arthropoda</taxon>
        <taxon>Hexapoda</taxon>
        <taxon>Insecta</taxon>
        <taxon>Pterygota</taxon>
        <taxon>Neoptera</taxon>
        <taxon>Endopterygota</taxon>
        <taxon>Coleoptera</taxon>
        <taxon>Polyphaga</taxon>
        <taxon>Cucujiformia</taxon>
        <taxon>Nitidulidae</taxon>
        <taxon>Meligethinae</taxon>
        <taxon>Brassicogethes</taxon>
    </lineage>
</organism>
<dbReference type="PANTHER" id="PTHR22977:SF1">
    <property type="entry name" value="COX ASSEMBLY MITOCHONDRIAL PROTEIN 2 HOMOLOG"/>
    <property type="match status" value="1"/>
</dbReference>
<dbReference type="OrthoDB" id="532630at2759"/>
<comment type="subcellular location">
    <subcellularLocation>
        <location evidence="1 5">Mitochondrion</location>
    </subcellularLocation>
</comment>
<dbReference type="AlphaFoldDB" id="A0A9P0BHK0"/>
<keyword evidence="3 5" id="KW-0496">Mitochondrion</keyword>
<protein>
    <recommendedName>
        <fullName evidence="5">COX assembly mitochondrial protein</fullName>
    </recommendedName>
</protein>
<comment type="similarity">
    <text evidence="2 5">Belongs to the CMC family.</text>
</comment>
<dbReference type="PROSITE" id="PS51808">
    <property type="entry name" value="CHCH"/>
    <property type="match status" value="1"/>
</dbReference>